<feature type="signal peptide" evidence="6">
    <location>
        <begin position="1"/>
        <end position="30"/>
    </location>
</feature>
<comment type="similarity">
    <text evidence="1">Belongs to the sulfatase family.</text>
</comment>
<dbReference type="EMBL" id="CP036339">
    <property type="protein sequence ID" value="QDT72348.1"/>
    <property type="molecule type" value="Genomic_DNA"/>
</dbReference>
<keyword evidence="2" id="KW-0479">Metal-binding</keyword>
<dbReference type="RefSeq" id="WP_145431927.1">
    <property type="nucleotide sequence ID" value="NZ_CP036339.1"/>
</dbReference>
<dbReference type="EC" id="3.1.6.1" evidence="8"/>
<evidence type="ECO:0000256" key="5">
    <source>
        <dbReference type="SAM" id="MobiDB-lite"/>
    </source>
</evidence>
<organism evidence="8 9">
    <name type="scientific">Lacipirellula limnantheis</name>
    <dbReference type="NCBI Taxonomy" id="2528024"/>
    <lineage>
        <taxon>Bacteria</taxon>
        <taxon>Pseudomonadati</taxon>
        <taxon>Planctomycetota</taxon>
        <taxon>Planctomycetia</taxon>
        <taxon>Pirellulales</taxon>
        <taxon>Lacipirellulaceae</taxon>
        <taxon>Lacipirellula</taxon>
    </lineage>
</organism>
<feature type="compositionally biased region" description="Low complexity" evidence="5">
    <location>
        <begin position="463"/>
        <end position="472"/>
    </location>
</feature>
<dbReference type="Pfam" id="PF00884">
    <property type="entry name" value="Sulfatase"/>
    <property type="match status" value="1"/>
</dbReference>
<dbReference type="Proteomes" id="UP000317909">
    <property type="component" value="Chromosome"/>
</dbReference>
<dbReference type="Gene3D" id="3.30.1120.10">
    <property type="match status" value="1"/>
</dbReference>
<dbReference type="InterPro" id="IPR000917">
    <property type="entry name" value="Sulfatase_N"/>
</dbReference>
<keyword evidence="3 8" id="KW-0378">Hydrolase</keyword>
<keyword evidence="6" id="KW-0732">Signal</keyword>
<feature type="region of interest" description="Disordered" evidence="5">
    <location>
        <begin position="431"/>
        <end position="472"/>
    </location>
</feature>
<evidence type="ECO:0000256" key="1">
    <source>
        <dbReference type="ARBA" id="ARBA00008779"/>
    </source>
</evidence>
<evidence type="ECO:0000259" key="7">
    <source>
        <dbReference type="Pfam" id="PF00884"/>
    </source>
</evidence>
<protein>
    <submittedName>
        <fullName evidence="8">Arylsulfatase</fullName>
        <ecNumber evidence="8">3.1.6.1</ecNumber>
    </submittedName>
</protein>
<dbReference type="PANTHER" id="PTHR42693">
    <property type="entry name" value="ARYLSULFATASE FAMILY MEMBER"/>
    <property type="match status" value="1"/>
</dbReference>
<dbReference type="InterPro" id="IPR024607">
    <property type="entry name" value="Sulfatase_CS"/>
</dbReference>
<keyword evidence="9" id="KW-1185">Reference proteome</keyword>
<keyword evidence="4" id="KW-0106">Calcium</keyword>
<reference evidence="8 9" key="1">
    <citation type="submission" date="2019-02" db="EMBL/GenBank/DDBJ databases">
        <title>Deep-cultivation of Planctomycetes and their phenomic and genomic characterization uncovers novel biology.</title>
        <authorList>
            <person name="Wiegand S."/>
            <person name="Jogler M."/>
            <person name="Boedeker C."/>
            <person name="Pinto D."/>
            <person name="Vollmers J."/>
            <person name="Rivas-Marin E."/>
            <person name="Kohn T."/>
            <person name="Peeters S.H."/>
            <person name="Heuer A."/>
            <person name="Rast P."/>
            <person name="Oberbeckmann S."/>
            <person name="Bunk B."/>
            <person name="Jeske O."/>
            <person name="Meyerdierks A."/>
            <person name="Storesund J.E."/>
            <person name="Kallscheuer N."/>
            <person name="Luecker S."/>
            <person name="Lage O.M."/>
            <person name="Pohl T."/>
            <person name="Merkel B.J."/>
            <person name="Hornburger P."/>
            <person name="Mueller R.-W."/>
            <person name="Bruemmer F."/>
            <person name="Labrenz M."/>
            <person name="Spormann A.M."/>
            <person name="Op den Camp H."/>
            <person name="Overmann J."/>
            <person name="Amann R."/>
            <person name="Jetten M.S.M."/>
            <person name="Mascher T."/>
            <person name="Medema M.H."/>
            <person name="Devos D.P."/>
            <person name="Kaster A.-K."/>
            <person name="Ovreas L."/>
            <person name="Rohde M."/>
            <person name="Galperin M.Y."/>
            <person name="Jogler C."/>
        </authorList>
    </citation>
    <scope>NUCLEOTIDE SEQUENCE [LARGE SCALE GENOMIC DNA]</scope>
    <source>
        <strain evidence="8 9">I41</strain>
    </source>
</reference>
<feature type="chain" id="PRO_5022234406" evidence="6">
    <location>
        <begin position="31"/>
        <end position="472"/>
    </location>
</feature>
<dbReference type="Gene3D" id="3.40.720.10">
    <property type="entry name" value="Alkaline Phosphatase, subunit A"/>
    <property type="match status" value="1"/>
</dbReference>
<evidence type="ECO:0000256" key="6">
    <source>
        <dbReference type="SAM" id="SignalP"/>
    </source>
</evidence>
<dbReference type="InterPro" id="IPR017850">
    <property type="entry name" value="Alkaline_phosphatase_core_sf"/>
</dbReference>
<dbReference type="PROSITE" id="PS00149">
    <property type="entry name" value="SULFATASE_2"/>
    <property type="match status" value="1"/>
</dbReference>
<dbReference type="GO" id="GO:0046872">
    <property type="term" value="F:metal ion binding"/>
    <property type="evidence" value="ECO:0007669"/>
    <property type="project" value="UniProtKB-KW"/>
</dbReference>
<dbReference type="AlphaFoldDB" id="A0A517TVG1"/>
<dbReference type="SUPFAM" id="SSF53649">
    <property type="entry name" value="Alkaline phosphatase-like"/>
    <property type="match status" value="1"/>
</dbReference>
<name>A0A517TVG1_9BACT</name>
<evidence type="ECO:0000256" key="4">
    <source>
        <dbReference type="ARBA" id="ARBA00022837"/>
    </source>
</evidence>
<dbReference type="KEGG" id="llh:I41_15210"/>
<dbReference type="GO" id="GO:0004065">
    <property type="term" value="F:arylsulfatase activity"/>
    <property type="evidence" value="ECO:0007669"/>
    <property type="project" value="UniProtKB-EC"/>
</dbReference>
<feature type="compositionally biased region" description="Basic residues" evidence="5">
    <location>
        <begin position="448"/>
        <end position="462"/>
    </location>
</feature>
<evidence type="ECO:0000256" key="2">
    <source>
        <dbReference type="ARBA" id="ARBA00022723"/>
    </source>
</evidence>
<proteinExistence type="inferred from homology"/>
<evidence type="ECO:0000313" key="9">
    <source>
        <dbReference type="Proteomes" id="UP000317909"/>
    </source>
</evidence>
<sequence length="472" mass="52095" precursor="true">MNRVINHVKKPLVWVALAGAIAVAVHPASAADANKPNVIVILADDLGWGELGAQGNQQIPTPNIDSIPANGVKFTQGYVSGPYCSPTRAGLVTGRYQTRFGHEVNPPPTPTAGLPLDQKTIADHLKAAGYKTGAIGKWHLGVAPEFRPSQRGFDEFYGTLRNTPFFHPELVDSRVSEEPQRVDDKEFYTTDAYAKRAVEFINEHKDEPFFLYLPFNAQHAPLQSPQKYLDRFPEIKDENRKHFAAVLSATDDAIGEVLKTVKANGLEENTLIVYLTDNGGPTQQTTSSNLPLRGFKATTLEGGVRVPFYAQWKGKIPAGLVYDNPIIQLDILPTALAAAGVAVDPSWKLEGVDLLPYLTGAKTAKPHESLFWRFNEQWAVRDGDWKLVVSRIDGPQPKLFNLAEDVREANDLAAKHPEKVAELKREWDAWNKDNVPPKWEANHEGKNQKKNRPGNQARKKQAAKAAATSASK</sequence>
<dbReference type="OrthoDB" id="9783154at2"/>
<evidence type="ECO:0000313" key="8">
    <source>
        <dbReference type="EMBL" id="QDT72348.1"/>
    </source>
</evidence>
<accession>A0A517TVG1</accession>
<dbReference type="InterPro" id="IPR050738">
    <property type="entry name" value="Sulfatase"/>
</dbReference>
<gene>
    <name evidence="8" type="primary">atsA_7</name>
    <name evidence="8" type="ORF">I41_15210</name>
</gene>
<dbReference type="PANTHER" id="PTHR42693:SF53">
    <property type="entry name" value="ENDO-4-O-SULFATASE"/>
    <property type="match status" value="1"/>
</dbReference>
<feature type="domain" description="Sulfatase N-terminal" evidence="7">
    <location>
        <begin position="36"/>
        <end position="341"/>
    </location>
</feature>
<evidence type="ECO:0000256" key="3">
    <source>
        <dbReference type="ARBA" id="ARBA00022801"/>
    </source>
</evidence>